<evidence type="ECO:0000256" key="6">
    <source>
        <dbReference type="ARBA" id="ARBA00022692"/>
    </source>
</evidence>
<evidence type="ECO:0000256" key="13">
    <source>
        <dbReference type="ARBA" id="ARBA00029693"/>
    </source>
</evidence>
<dbReference type="Gene3D" id="2.30.30.40">
    <property type="entry name" value="SH3 Domains"/>
    <property type="match status" value="1"/>
</dbReference>
<sequence>MAAKKVLVVFGATGAQGGSVVKNILGDAKLRDSWTVRGVTRDVNKPSAKALESLGAETIAANINDADSVKAAIKGAYAVFAVTNYWESASAEVEMKQGKTMADAAKEAGVQHYVWSSLLDVNKLSKGALSGVKHFDSKAHVEDYIRSIGLPATFFLPGFYMSNLPGGMFRQIPPNNDWALSLPIPTTTHVPLLATVEDTGKFVKGILLHREQTLGKRIYGATDYYTLDEIVKQFKDTFPEAGKTAKGVELPHEVFKGILMKTGMSDESAEDLLQNMRLMNEYGYYFGADLKESHEILVDKLTTWEEFMKSAKAFAELNTGFSIQPDPAYGYLLGFWISSQASDHNLINSSNTSYNVANDKLCGGRVRRQRGGAAGASAALSSATASTSGNSLSNPASSSTTSFTSPSSAPAIPERPSSLASAVNRNASAYSPYGAAGMGAMGSPYGGIGSTYSSPYNRMGGMGYGGMGGMYGGMGGYGSMYGGGMGGMYGGMGGMPNPNDPQSLTHGFTQSTQATFQIIESIVGAFGGFAQMLESTYMATHSSFFAMVSVAEQFGNLRNTLGSILGIFTLLRWLRTLFAKITGRPPPADATSLTPSAFASFEGRKLLPDGTSVQQPRPSKKPFLFFLAAAFGLPYLMGKLIKALAASQEEEERRRMAAGGQIGPDGQPIVQIDPSKLDFCRVLYDFTPETGAAVQGVDLEVKKGDLVAVLSKSDPMGNPSEWWRCRARDGRMGYLPGVYLEVARRPGAPIAEIKSASQSGSRTNSLTSQSAKAPSVVGKAGDMTVESFQKSQFYS</sequence>
<dbReference type="InterPro" id="IPR051164">
    <property type="entry name" value="NmrA-like_oxidored"/>
</dbReference>
<evidence type="ECO:0000256" key="7">
    <source>
        <dbReference type="ARBA" id="ARBA00022857"/>
    </source>
</evidence>
<keyword evidence="20" id="KW-1185">Reference proteome</keyword>
<dbReference type="Pfam" id="PF07653">
    <property type="entry name" value="SH3_2"/>
    <property type="match status" value="1"/>
</dbReference>
<evidence type="ECO:0000256" key="8">
    <source>
        <dbReference type="ARBA" id="ARBA00022927"/>
    </source>
</evidence>
<keyword evidence="10" id="KW-0811">Translocation</keyword>
<feature type="region of interest" description="Disordered" evidence="17">
    <location>
        <begin position="385"/>
        <end position="418"/>
    </location>
</feature>
<dbReference type="PANTHER" id="PTHR42748:SF31">
    <property type="entry name" value="NMRA-LIKE DOMAIN-CONTAINING PROTEIN-RELATED"/>
    <property type="match status" value="1"/>
</dbReference>
<dbReference type="AlphaFoldDB" id="A0A8H4W9R0"/>
<dbReference type="PANTHER" id="PTHR42748">
    <property type="entry name" value="NITROGEN METABOLITE REPRESSION PROTEIN NMRA FAMILY MEMBER"/>
    <property type="match status" value="1"/>
</dbReference>
<comment type="caution">
    <text evidence="19">The sequence shown here is derived from an EMBL/GenBank/DDBJ whole genome shotgun (WGS) entry which is preliminary data.</text>
</comment>
<comment type="similarity">
    <text evidence="2">Belongs to the peroxin-13 family.</text>
</comment>
<dbReference type="InterPro" id="IPR036028">
    <property type="entry name" value="SH3-like_dom_sf"/>
</dbReference>
<dbReference type="GO" id="GO:0005778">
    <property type="term" value="C:peroxisomal membrane"/>
    <property type="evidence" value="ECO:0007669"/>
    <property type="project" value="UniProtKB-SubCell"/>
</dbReference>
<dbReference type="EMBL" id="JAAMPI010000046">
    <property type="protein sequence ID" value="KAF4636855.1"/>
    <property type="molecule type" value="Genomic_DNA"/>
</dbReference>
<dbReference type="GO" id="GO:0016560">
    <property type="term" value="P:protein import into peroxisome matrix, docking"/>
    <property type="evidence" value="ECO:0007669"/>
    <property type="project" value="InterPro"/>
</dbReference>
<organism evidence="19 20">
    <name type="scientific">Cudoniella acicularis</name>
    <dbReference type="NCBI Taxonomy" id="354080"/>
    <lineage>
        <taxon>Eukaryota</taxon>
        <taxon>Fungi</taxon>
        <taxon>Dikarya</taxon>
        <taxon>Ascomycota</taxon>
        <taxon>Pezizomycotina</taxon>
        <taxon>Leotiomycetes</taxon>
        <taxon>Helotiales</taxon>
        <taxon>Tricladiaceae</taxon>
        <taxon>Cudoniella</taxon>
    </lineage>
</organism>
<proteinExistence type="inferred from homology"/>
<dbReference type="FunFam" id="2.30.30.40:FF:000128">
    <property type="entry name" value="Peroxisomal membrane protein (Pex13)"/>
    <property type="match status" value="1"/>
</dbReference>
<evidence type="ECO:0000256" key="12">
    <source>
        <dbReference type="ARBA" id="ARBA00023140"/>
    </source>
</evidence>
<dbReference type="Proteomes" id="UP000566819">
    <property type="component" value="Unassembled WGS sequence"/>
</dbReference>
<dbReference type="CDD" id="cd05251">
    <property type="entry name" value="NmrA_like_SDR_a"/>
    <property type="match status" value="1"/>
</dbReference>
<feature type="compositionally biased region" description="Polar residues" evidence="17">
    <location>
        <begin position="755"/>
        <end position="772"/>
    </location>
</feature>
<keyword evidence="11" id="KW-0472">Membrane</keyword>
<evidence type="ECO:0000256" key="1">
    <source>
        <dbReference type="ARBA" id="ARBA00004549"/>
    </source>
</evidence>
<accession>A0A8H4W9R0</accession>
<keyword evidence="6" id="KW-0812">Transmembrane</keyword>
<dbReference type="PROSITE" id="PS50002">
    <property type="entry name" value="SH3"/>
    <property type="match status" value="1"/>
</dbReference>
<evidence type="ECO:0000256" key="3">
    <source>
        <dbReference type="ARBA" id="ARBA00006328"/>
    </source>
</evidence>
<dbReference type="InterPro" id="IPR007223">
    <property type="entry name" value="Peroxin-13_N"/>
</dbReference>
<reference evidence="19 20" key="1">
    <citation type="submission" date="2020-03" db="EMBL/GenBank/DDBJ databases">
        <title>Draft Genome Sequence of Cudoniella acicularis.</title>
        <authorList>
            <person name="Buettner E."/>
            <person name="Kellner H."/>
        </authorList>
    </citation>
    <scope>NUCLEOTIDE SEQUENCE [LARGE SCALE GENOMIC DNA]</scope>
    <source>
        <strain evidence="19 20">DSM 108380</strain>
    </source>
</reference>
<comment type="subcellular location">
    <subcellularLocation>
        <location evidence="1">Peroxisome membrane</location>
        <topology evidence="1">Single-pass membrane protein</topology>
    </subcellularLocation>
</comment>
<comment type="subunit">
    <text evidence="15">Interacts (via SH3 domain) with PEX14 (via SH3-binding motif); forming the PEX13-PEX14 docking complex.</text>
</comment>
<evidence type="ECO:0000313" key="19">
    <source>
        <dbReference type="EMBL" id="KAF4636855.1"/>
    </source>
</evidence>
<evidence type="ECO:0000256" key="17">
    <source>
        <dbReference type="SAM" id="MobiDB-lite"/>
    </source>
</evidence>
<dbReference type="SMART" id="SM00326">
    <property type="entry name" value="SH3"/>
    <property type="match status" value="1"/>
</dbReference>
<evidence type="ECO:0000256" key="11">
    <source>
        <dbReference type="ARBA" id="ARBA00023136"/>
    </source>
</evidence>
<evidence type="ECO:0000256" key="10">
    <source>
        <dbReference type="ARBA" id="ARBA00023010"/>
    </source>
</evidence>
<evidence type="ECO:0000313" key="20">
    <source>
        <dbReference type="Proteomes" id="UP000566819"/>
    </source>
</evidence>
<dbReference type="Pfam" id="PF04088">
    <property type="entry name" value="Peroxin-13_N"/>
    <property type="match status" value="1"/>
</dbReference>
<evidence type="ECO:0000256" key="16">
    <source>
        <dbReference type="PROSITE-ProRule" id="PRU00192"/>
    </source>
</evidence>
<evidence type="ECO:0000256" key="5">
    <source>
        <dbReference type="ARBA" id="ARBA00022448"/>
    </source>
</evidence>
<dbReference type="InterPro" id="IPR001452">
    <property type="entry name" value="SH3_domain"/>
</dbReference>
<dbReference type="CDD" id="cd11771">
    <property type="entry name" value="SH3_Pex13p_fungal"/>
    <property type="match status" value="1"/>
</dbReference>
<evidence type="ECO:0000256" key="14">
    <source>
        <dbReference type="ARBA" id="ARBA00034535"/>
    </source>
</evidence>
<dbReference type="InterPro" id="IPR036291">
    <property type="entry name" value="NAD(P)-bd_dom_sf"/>
</dbReference>
<evidence type="ECO:0000256" key="4">
    <source>
        <dbReference type="ARBA" id="ARBA00022443"/>
    </source>
</evidence>
<feature type="compositionally biased region" description="Low complexity" evidence="17">
    <location>
        <begin position="385"/>
        <end position="411"/>
    </location>
</feature>
<dbReference type="Gene3D" id="3.40.50.720">
    <property type="entry name" value="NAD(P)-binding Rossmann-like Domain"/>
    <property type="match status" value="1"/>
</dbReference>
<dbReference type="OrthoDB" id="3358371at2759"/>
<evidence type="ECO:0000256" key="9">
    <source>
        <dbReference type="ARBA" id="ARBA00022989"/>
    </source>
</evidence>
<keyword evidence="12" id="KW-0576">Peroxisome</keyword>
<keyword evidence="4 16" id="KW-0728">SH3 domain</keyword>
<keyword evidence="8" id="KW-0653">Protein transport</keyword>
<gene>
    <name evidence="19" type="ORF">G7Y89_g1229</name>
</gene>
<feature type="region of interest" description="Disordered" evidence="17">
    <location>
        <begin position="754"/>
        <end position="779"/>
    </location>
</feature>
<keyword evidence="7" id="KW-0521">NADP</keyword>
<dbReference type="Pfam" id="PF05368">
    <property type="entry name" value="NmrA"/>
    <property type="match status" value="1"/>
</dbReference>
<dbReference type="GO" id="GO:0005634">
    <property type="term" value="C:nucleus"/>
    <property type="evidence" value="ECO:0007669"/>
    <property type="project" value="TreeGrafter"/>
</dbReference>
<evidence type="ECO:0000256" key="2">
    <source>
        <dbReference type="ARBA" id="ARBA00006033"/>
    </source>
</evidence>
<dbReference type="SUPFAM" id="SSF50044">
    <property type="entry name" value="SH3-domain"/>
    <property type="match status" value="1"/>
</dbReference>
<keyword evidence="5" id="KW-0813">Transport</keyword>
<comment type="similarity">
    <text evidence="3">Belongs to the NmrA-type oxidoreductase family.</text>
</comment>
<evidence type="ECO:0000259" key="18">
    <source>
        <dbReference type="PROSITE" id="PS50002"/>
    </source>
</evidence>
<dbReference type="SUPFAM" id="SSF51735">
    <property type="entry name" value="NAD(P)-binding Rossmann-fold domains"/>
    <property type="match status" value="1"/>
</dbReference>
<feature type="domain" description="SH3" evidence="18">
    <location>
        <begin position="675"/>
        <end position="745"/>
    </location>
</feature>
<keyword evidence="9" id="KW-1133">Transmembrane helix</keyword>
<dbReference type="InterPro" id="IPR008030">
    <property type="entry name" value="NmrA-like"/>
</dbReference>
<evidence type="ECO:0000256" key="15">
    <source>
        <dbReference type="ARBA" id="ARBA00065871"/>
    </source>
</evidence>
<protein>
    <recommendedName>
        <fullName evidence="14">Peroxisomal membrane protein PEX13</fullName>
    </recommendedName>
    <alternativeName>
        <fullName evidence="13">Peroxin-13</fullName>
    </alternativeName>
</protein>
<name>A0A8H4W9R0_9HELO</name>
<dbReference type="Gene3D" id="3.90.25.10">
    <property type="entry name" value="UDP-galactose 4-epimerase, domain 1"/>
    <property type="match status" value="1"/>
</dbReference>